<dbReference type="InterPro" id="IPR000157">
    <property type="entry name" value="TIR_dom"/>
</dbReference>
<dbReference type="AlphaFoldDB" id="A0AAN9KM08"/>
<evidence type="ECO:0000259" key="10">
    <source>
        <dbReference type="Pfam" id="PF20160"/>
    </source>
</evidence>
<evidence type="ECO:0000259" key="8">
    <source>
        <dbReference type="Pfam" id="PF00931"/>
    </source>
</evidence>
<dbReference type="Gene3D" id="3.40.50.10140">
    <property type="entry name" value="Toll/interleukin-1 receptor homology (TIR) domain"/>
    <property type="match status" value="1"/>
</dbReference>
<evidence type="ECO:0000256" key="7">
    <source>
        <dbReference type="SAM" id="MobiDB-lite"/>
    </source>
</evidence>
<reference evidence="11 12" key="1">
    <citation type="submission" date="2024-01" db="EMBL/GenBank/DDBJ databases">
        <title>The genomes of 5 underutilized Papilionoideae crops provide insights into root nodulation and disease resistance.</title>
        <authorList>
            <person name="Yuan L."/>
        </authorList>
    </citation>
    <scope>NUCLEOTIDE SEQUENCE [LARGE SCALE GENOMIC DNA]</scope>
    <source>
        <strain evidence="11">LY-2023</strain>
        <tissue evidence="11">Leaf</tissue>
    </source>
</reference>
<dbReference type="InterPro" id="IPR032675">
    <property type="entry name" value="LRR_dom_sf"/>
</dbReference>
<keyword evidence="4" id="KW-0378">Hydrolase</keyword>
<name>A0AAN9KM08_CLITE</name>
<feature type="domain" description="TIR" evidence="9">
    <location>
        <begin position="13"/>
        <end position="89"/>
    </location>
</feature>
<dbReference type="GO" id="GO:0006952">
    <property type="term" value="P:defense response"/>
    <property type="evidence" value="ECO:0007669"/>
    <property type="project" value="InterPro"/>
</dbReference>
<keyword evidence="5" id="KW-0520">NAD</keyword>
<dbReference type="GO" id="GO:0061809">
    <property type="term" value="F:NAD+ nucleosidase activity, cyclic ADP-ribose generating"/>
    <property type="evidence" value="ECO:0007669"/>
    <property type="project" value="UniProtKB-EC"/>
</dbReference>
<dbReference type="EMBL" id="JAYKXN010000001">
    <property type="protein sequence ID" value="KAK7320100.1"/>
    <property type="molecule type" value="Genomic_DNA"/>
</dbReference>
<feature type="domain" description="NB-ARC" evidence="8">
    <location>
        <begin position="137"/>
        <end position="194"/>
    </location>
</feature>
<evidence type="ECO:0000256" key="5">
    <source>
        <dbReference type="ARBA" id="ARBA00023027"/>
    </source>
</evidence>
<dbReference type="Gene3D" id="3.40.50.300">
    <property type="entry name" value="P-loop containing nucleotide triphosphate hydrolases"/>
    <property type="match status" value="1"/>
</dbReference>
<comment type="caution">
    <text evidence="11">The sequence shown here is derived from an EMBL/GenBank/DDBJ whole genome shotgun (WGS) entry which is preliminary data.</text>
</comment>
<dbReference type="SUPFAM" id="SSF52540">
    <property type="entry name" value="P-loop containing nucleoside triphosphate hydrolases"/>
    <property type="match status" value="1"/>
</dbReference>
<comment type="catalytic activity">
    <reaction evidence="6">
        <text>NAD(+) + H2O = ADP-D-ribose + nicotinamide + H(+)</text>
        <dbReference type="Rhea" id="RHEA:16301"/>
        <dbReference type="ChEBI" id="CHEBI:15377"/>
        <dbReference type="ChEBI" id="CHEBI:15378"/>
        <dbReference type="ChEBI" id="CHEBI:17154"/>
        <dbReference type="ChEBI" id="CHEBI:57540"/>
        <dbReference type="ChEBI" id="CHEBI:57967"/>
        <dbReference type="EC" id="3.2.2.6"/>
    </reaction>
    <physiologicalReaction direction="left-to-right" evidence="6">
        <dbReference type="Rhea" id="RHEA:16302"/>
    </physiologicalReaction>
</comment>
<dbReference type="InterPro" id="IPR035897">
    <property type="entry name" value="Toll_tir_struct_dom_sf"/>
</dbReference>
<evidence type="ECO:0000313" key="12">
    <source>
        <dbReference type="Proteomes" id="UP001359559"/>
    </source>
</evidence>
<dbReference type="SUPFAM" id="SSF52058">
    <property type="entry name" value="L domain-like"/>
    <property type="match status" value="1"/>
</dbReference>
<dbReference type="PANTHER" id="PTHR11017:SF568">
    <property type="entry name" value="ADP-RIBOSYL CYCLASE_CYCLIC ADP-RIBOSE HYDROLASE"/>
    <property type="match status" value="1"/>
</dbReference>
<evidence type="ECO:0000259" key="9">
    <source>
        <dbReference type="Pfam" id="PF01582"/>
    </source>
</evidence>
<dbReference type="GO" id="GO:0007165">
    <property type="term" value="P:signal transduction"/>
    <property type="evidence" value="ECO:0007669"/>
    <property type="project" value="InterPro"/>
</dbReference>
<dbReference type="GO" id="GO:0043531">
    <property type="term" value="F:ADP binding"/>
    <property type="evidence" value="ECO:0007669"/>
    <property type="project" value="InterPro"/>
</dbReference>
<protein>
    <recommendedName>
        <fullName evidence="1">ADP-ribosyl cyclase/cyclic ADP-ribose hydrolase</fullName>
        <ecNumber evidence="1">3.2.2.6</ecNumber>
    </recommendedName>
</protein>
<evidence type="ECO:0000256" key="6">
    <source>
        <dbReference type="ARBA" id="ARBA00047304"/>
    </source>
</evidence>
<dbReference type="Proteomes" id="UP001359559">
    <property type="component" value="Unassembled WGS sequence"/>
</dbReference>
<dbReference type="InterPro" id="IPR044974">
    <property type="entry name" value="Disease_R_plants"/>
</dbReference>
<dbReference type="InterPro" id="IPR045344">
    <property type="entry name" value="C-JID"/>
</dbReference>
<feature type="region of interest" description="Disordered" evidence="7">
    <location>
        <begin position="1"/>
        <end position="24"/>
    </location>
</feature>
<keyword evidence="3" id="KW-0677">Repeat</keyword>
<accession>A0AAN9KM08</accession>
<evidence type="ECO:0000256" key="4">
    <source>
        <dbReference type="ARBA" id="ARBA00022801"/>
    </source>
</evidence>
<dbReference type="InterPro" id="IPR011713">
    <property type="entry name" value="Leu-rich_rpt_3"/>
</dbReference>
<evidence type="ECO:0000256" key="2">
    <source>
        <dbReference type="ARBA" id="ARBA00022614"/>
    </source>
</evidence>
<dbReference type="Pfam" id="PF00931">
    <property type="entry name" value="NB-ARC"/>
    <property type="match status" value="1"/>
</dbReference>
<dbReference type="InterPro" id="IPR027417">
    <property type="entry name" value="P-loop_NTPase"/>
</dbReference>
<gene>
    <name evidence="11" type="ORF">RJT34_04834</name>
</gene>
<keyword evidence="2" id="KW-0433">Leucine-rich repeat</keyword>
<evidence type="ECO:0000256" key="1">
    <source>
        <dbReference type="ARBA" id="ARBA00011982"/>
    </source>
</evidence>
<dbReference type="InterPro" id="IPR002182">
    <property type="entry name" value="NB-ARC"/>
</dbReference>
<dbReference type="EC" id="3.2.2.6" evidence="1"/>
<evidence type="ECO:0000256" key="3">
    <source>
        <dbReference type="ARBA" id="ARBA00022737"/>
    </source>
</evidence>
<evidence type="ECO:0000313" key="11">
    <source>
        <dbReference type="EMBL" id="KAK7320100.1"/>
    </source>
</evidence>
<dbReference type="PRINTS" id="PR00364">
    <property type="entry name" value="DISEASERSIST"/>
</dbReference>
<dbReference type="PANTHER" id="PTHR11017">
    <property type="entry name" value="LEUCINE-RICH REPEAT-CONTAINING PROTEIN"/>
    <property type="match status" value="1"/>
</dbReference>
<dbReference type="Pfam" id="PF20160">
    <property type="entry name" value="C-JID"/>
    <property type="match status" value="1"/>
</dbReference>
<dbReference type="Pfam" id="PF01582">
    <property type="entry name" value="TIR"/>
    <property type="match status" value="1"/>
</dbReference>
<proteinExistence type="predicted"/>
<sequence length="816" mass="92090">MSASSSSTSPPQIKHEVDPSTVRHQHGSYADAFVKHEQRCNHSLIHSWKLALTQAAELSGWDSNIYSSEYELELVEGIAKDIQALLANGQPGTVTYWVPHGYEYQLVQEIVNDIFTKVNLSFQTSSNTQSEGLVGIQKHIEQIQNMLQLDSPAVKIIGIWGIGGIGKSTIAAAAYHKLATQFQSSALVLDVQKEIERHGIYQGTDAVKCMFLDMCQIKEVQLDPQTFKMMDNLRALNFYDRIQDSKLHMPSFLESLPDELRFLCWDGFPQGSLPPDFSPGNLVELHMRDSKLEQLWERDQHLPNLKILDLSRSRKLRQIPDLARCPNIEQVILMHCKELNQVYSSGFLSKLICILLKGCTNLRNLHIPSNVLSTSYGLMDLEECLNLETFSVSMETMWVPLSGCSRYWTSTRKPLACRLIIPRLLLFGRVLKPALSLSRKEDCSLNLSYCESLTSLPTHLCKLKFLRTLNLCGCSNLEKFPEIEEPMENLIELILDKSAIRELPLSLNHLVGLQRLSLRMCRMLEFIPPSIGSLTKLYMLDLTYCESLKALPSNIFKLKLTNLSLRSCAMLRRTFPDILEPSETFSEIILTNTAIKEVPPSMDYLVGLKTLRLNLCSDLELLPNSIVNLKHLTELDCSGCGKLTEIPNDIGSLSSLRELSLVGSGIVNLPESIVHLSSLKLLDLTDCKRLECIPQLPQFLRKLLACNCSSLRTVMPNSRIEKLPSDSEENDFEFCLTTNEELDLSGHSNIVADSRHRITEDAYRSVFFCFPGSAVPDWFHCRGSGRLVTMNMDFRNRRNKLIGFALCVVLGTLDVE</sequence>
<organism evidence="11 12">
    <name type="scientific">Clitoria ternatea</name>
    <name type="common">Butterfly pea</name>
    <dbReference type="NCBI Taxonomy" id="43366"/>
    <lineage>
        <taxon>Eukaryota</taxon>
        <taxon>Viridiplantae</taxon>
        <taxon>Streptophyta</taxon>
        <taxon>Embryophyta</taxon>
        <taxon>Tracheophyta</taxon>
        <taxon>Spermatophyta</taxon>
        <taxon>Magnoliopsida</taxon>
        <taxon>eudicotyledons</taxon>
        <taxon>Gunneridae</taxon>
        <taxon>Pentapetalae</taxon>
        <taxon>rosids</taxon>
        <taxon>fabids</taxon>
        <taxon>Fabales</taxon>
        <taxon>Fabaceae</taxon>
        <taxon>Papilionoideae</taxon>
        <taxon>50 kb inversion clade</taxon>
        <taxon>NPAAA clade</taxon>
        <taxon>indigoferoid/millettioid clade</taxon>
        <taxon>Phaseoleae</taxon>
        <taxon>Clitoria</taxon>
    </lineage>
</organism>
<dbReference type="Gene3D" id="3.80.10.10">
    <property type="entry name" value="Ribonuclease Inhibitor"/>
    <property type="match status" value="3"/>
</dbReference>
<keyword evidence="12" id="KW-1185">Reference proteome</keyword>
<feature type="domain" description="C-JID" evidence="10">
    <location>
        <begin position="770"/>
        <end position="810"/>
    </location>
</feature>
<dbReference type="Pfam" id="PF07725">
    <property type="entry name" value="LRR_3"/>
    <property type="match status" value="1"/>
</dbReference>